<evidence type="ECO:0000256" key="1">
    <source>
        <dbReference type="ARBA" id="ARBA00023015"/>
    </source>
</evidence>
<feature type="compositionally biased region" description="Low complexity" evidence="4">
    <location>
        <begin position="1"/>
        <end position="11"/>
    </location>
</feature>
<accession>A0A3S2VDY9</accession>
<feature type="region of interest" description="Disordered" evidence="4">
    <location>
        <begin position="1"/>
        <end position="26"/>
    </location>
</feature>
<protein>
    <submittedName>
        <fullName evidence="6">GntR family transcriptional regulator</fullName>
    </submittedName>
</protein>
<sequence>METGSTTPARRTPARRPDPTRERPPTASALIRQDLRARITSLAMRPGEPINEKELAAAYGVSRTPVHEAVLKLAEEGLVAIFPQAGTFVARIPFGDLPEALIIRRALEETSARLAAERAGAGALADLDRAMDALRDAAARDDREDFHQADEAFHAGIAMAAGHPGIWRLVQQVKIQVDRFRRLTLPQPGRFERVLVEHRAVRDAIAARDPAGAATRMGAHLDGLLADLGDVAGLNPDYFDAQARPERAPPSTTRTPVP</sequence>
<keyword evidence="1" id="KW-0805">Transcription regulation</keyword>
<dbReference type="CDD" id="cd07377">
    <property type="entry name" value="WHTH_GntR"/>
    <property type="match status" value="1"/>
</dbReference>
<reference evidence="6 7" key="1">
    <citation type="submission" date="2019-01" db="EMBL/GenBank/DDBJ databases">
        <authorList>
            <person name="Chen W.-M."/>
        </authorList>
    </citation>
    <scope>NUCLEOTIDE SEQUENCE [LARGE SCALE GENOMIC DNA]</scope>
    <source>
        <strain evidence="6 7">TER-1</strain>
    </source>
</reference>
<evidence type="ECO:0000313" key="7">
    <source>
        <dbReference type="Proteomes" id="UP000286997"/>
    </source>
</evidence>
<dbReference type="Gene3D" id="1.20.120.530">
    <property type="entry name" value="GntR ligand-binding domain-like"/>
    <property type="match status" value="1"/>
</dbReference>
<keyword evidence="2" id="KW-0238">DNA-binding</keyword>
<name>A0A3S2VDY9_9HYPH</name>
<dbReference type="GO" id="GO:0003700">
    <property type="term" value="F:DNA-binding transcription factor activity"/>
    <property type="evidence" value="ECO:0007669"/>
    <property type="project" value="InterPro"/>
</dbReference>
<dbReference type="PRINTS" id="PR00035">
    <property type="entry name" value="HTHGNTR"/>
</dbReference>
<dbReference type="GO" id="GO:0003677">
    <property type="term" value="F:DNA binding"/>
    <property type="evidence" value="ECO:0007669"/>
    <property type="project" value="UniProtKB-KW"/>
</dbReference>
<dbReference type="PROSITE" id="PS50949">
    <property type="entry name" value="HTH_GNTR"/>
    <property type="match status" value="1"/>
</dbReference>
<dbReference type="RefSeq" id="WP_127727640.1">
    <property type="nucleotide sequence ID" value="NZ_SACP01000003.1"/>
</dbReference>
<keyword evidence="7" id="KW-1185">Reference proteome</keyword>
<evidence type="ECO:0000256" key="2">
    <source>
        <dbReference type="ARBA" id="ARBA00023125"/>
    </source>
</evidence>
<evidence type="ECO:0000256" key="3">
    <source>
        <dbReference type="ARBA" id="ARBA00023163"/>
    </source>
</evidence>
<feature type="compositionally biased region" description="Basic and acidic residues" evidence="4">
    <location>
        <begin position="15"/>
        <end position="24"/>
    </location>
</feature>
<gene>
    <name evidence="6" type="ORF">EOE48_04775</name>
</gene>
<dbReference type="SMART" id="SM00345">
    <property type="entry name" value="HTH_GNTR"/>
    <property type="match status" value="1"/>
</dbReference>
<dbReference type="InterPro" id="IPR011711">
    <property type="entry name" value="GntR_C"/>
</dbReference>
<dbReference type="EMBL" id="SACP01000003">
    <property type="protein sequence ID" value="RVU20665.1"/>
    <property type="molecule type" value="Genomic_DNA"/>
</dbReference>
<dbReference type="Proteomes" id="UP000286997">
    <property type="component" value="Unassembled WGS sequence"/>
</dbReference>
<dbReference type="InterPro" id="IPR036390">
    <property type="entry name" value="WH_DNA-bd_sf"/>
</dbReference>
<evidence type="ECO:0000313" key="6">
    <source>
        <dbReference type="EMBL" id="RVU20665.1"/>
    </source>
</evidence>
<proteinExistence type="predicted"/>
<feature type="domain" description="HTH gntR-type" evidence="5">
    <location>
        <begin position="25"/>
        <end position="92"/>
    </location>
</feature>
<dbReference type="InterPro" id="IPR008920">
    <property type="entry name" value="TF_FadR/GntR_C"/>
</dbReference>
<dbReference type="SUPFAM" id="SSF48008">
    <property type="entry name" value="GntR ligand-binding domain-like"/>
    <property type="match status" value="1"/>
</dbReference>
<comment type="caution">
    <text evidence="6">The sequence shown here is derived from an EMBL/GenBank/DDBJ whole genome shotgun (WGS) entry which is preliminary data.</text>
</comment>
<dbReference type="PANTHER" id="PTHR43537">
    <property type="entry name" value="TRANSCRIPTIONAL REGULATOR, GNTR FAMILY"/>
    <property type="match status" value="1"/>
</dbReference>
<keyword evidence="3" id="KW-0804">Transcription</keyword>
<dbReference type="Pfam" id="PF00392">
    <property type="entry name" value="GntR"/>
    <property type="match status" value="1"/>
</dbReference>
<dbReference type="SUPFAM" id="SSF46785">
    <property type="entry name" value="Winged helix' DNA-binding domain"/>
    <property type="match status" value="1"/>
</dbReference>
<organism evidence="6 7">
    <name type="scientific">Methylobacterium oryzihabitans</name>
    <dbReference type="NCBI Taxonomy" id="2499852"/>
    <lineage>
        <taxon>Bacteria</taxon>
        <taxon>Pseudomonadati</taxon>
        <taxon>Pseudomonadota</taxon>
        <taxon>Alphaproteobacteria</taxon>
        <taxon>Hyphomicrobiales</taxon>
        <taxon>Methylobacteriaceae</taxon>
        <taxon>Methylobacterium</taxon>
    </lineage>
</organism>
<dbReference type="InterPro" id="IPR036388">
    <property type="entry name" value="WH-like_DNA-bd_sf"/>
</dbReference>
<evidence type="ECO:0000256" key="4">
    <source>
        <dbReference type="SAM" id="MobiDB-lite"/>
    </source>
</evidence>
<dbReference type="Pfam" id="PF07729">
    <property type="entry name" value="FCD"/>
    <property type="match status" value="1"/>
</dbReference>
<dbReference type="Gene3D" id="1.10.10.10">
    <property type="entry name" value="Winged helix-like DNA-binding domain superfamily/Winged helix DNA-binding domain"/>
    <property type="match status" value="1"/>
</dbReference>
<dbReference type="OrthoDB" id="9788098at2"/>
<evidence type="ECO:0000259" key="5">
    <source>
        <dbReference type="PROSITE" id="PS50949"/>
    </source>
</evidence>
<dbReference type="AlphaFoldDB" id="A0A3S2VDY9"/>
<dbReference type="PANTHER" id="PTHR43537:SF45">
    <property type="entry name" value="GNTR FAMILY REGULATORY PROTEIN"/>
    <property type="match status" value="1"/>
</dbReference>
<dbReference type="SMART" id="SM00895">
    <property type="entry name" value="FCD"/>
    <property type="match status" value="1"/>
</dbReference>
<dbReference type="InterPro" id="IPR000524">
    <property type="entry name" value="Tscrpt_reg_HTH_GntR"/>
</dbReference>